<dbReference type="Pfam" id="PF10727">
    <property type="entry name" value="Rossmann-like"/>
    <property type="match status" value="1"/>
</dbReference>
<comment type="caution">
    <text evidence="3">The sequence shown here is derived from an EMBL/GenBank/DDBJ whole genome shotgun (WGS) entry which is preliminary data.</text>
</comment>
<dbReference type="Gene3D" id="1.10.1040.20">
    <property type="entry name" value="ProC-like, C-terminal domain"/>
    <property type="match status" value="1"/>
</dbReference>
<evidence type="ECO:0008006" key="4">
    <source>
        <dbReference type="Google" id="ProtNLM"/>
    </source>
</evidence>
<dbReference type="InterPro" id="IPR037108">
    <property type="entry name" value="TM1727-like_C_sf"/>
</dbReference>
<dbReference type="PANTHER" id="PTHR40459">
    <property type="entry name" value="CONSERVED HYPOTHETICAL ALANINE AND LEUCINE RICH PROTEIN"/>
    <property type="match status" value="1"/>
</dbReference>
<dbReference type="SUPFAM" id="SSF51735">
    <property type="entry name" value="NAD(P)-binding Rossmann-fold domains"/>
    <property type="match status" value="1"/>
</dbReference>
<feature type="non-terminal residue" evidence="3">
    <location>
        <position position="199"/>
    </location>
</feature>
<dbReference type="Pfam" id="PF10728">
    <property type="entry name" value="DUF2520"/>
    <property type="match status" value="1"/>
</dbReference>
<dbReference type="PANTHER" id="PTHR40459:SF1">
    <property type="entry name" value="CONSERVED HYPOTHETICAL ALANINE AND LEUCINE RICH PROTEIN"/>
    <property type="match status" value="1"/>
</dbReference>
<feature type="domain" description="DUF2520" evidence="2">
    <location>
        <begin position="133"/>
        <end position="196"/>
    </location>
</feature>
<protein>
    <recommendedName>
        <fullName evidence="4">Pyrroline-5-carboxylate reductase catalytic N-terminal domain-containing protein</fullName>
    </recommendedName>
</protein>
<dbReference type="SUPFAM" id="SSF48179">
    <property type="entry name" value="6-phosphogluconate dehydrogenase C-terminal domain-like"/>
    <property type="match status" value="1"/>
</dbReference>
<reference evidence="3" key="1">
    <citation type="journal article" date="2014" name="Front. Microbiol.">
        <title>High frequency of phylogenetically diverse reductive dehalogenase-homologous genes in deep subseafloor sedimentary metagenomes.</title>
        <authorList>
            <person name="Kawai M."/>
            <person name="Futagami T."/>
            <person name="Toyoda A."/>
            <person name="Takaki Y."/>
            <person name="Nishi S."/>
            <person name="Hori S."/>
            <person name="Arai W."/>
            <person name="Tsubouchi T."/>
            <person name="Morono Y."/>
            <person name="Uchiyama I."/>
            <person name="Ito T."/>
            <person name="Fujiyama A."/>
            <person name="Inagaki F."/>
            <person name="Takami H."/>
        </authorList>
    </citation>
    <scope>NUCLEOTIDE SEQUENCE</scope>
    <source>
        <strain evidence="3">Expedition CK06-06</strain>
    </source>
</reference>
<dbReference type="InterPro" id="IPR018931">
    <property type="entry name" value="DUF2520"/>
</dbReference>
<proteinExistence type="predicted"/>
<sequence length="199" mass="20897">MQNIGFIGAGTVGTALAVRLREKGYPVIAVASRTRASAERLAGRVDGCQVHHSGQAVADVAEMVFVTTPDDAIAGVAAQITWHSGQSVIHCSGAESLDILEPATKAGAQAGAFHPLQTLASVDHAIENIPGSSFALEAEEPLLGTLKDMVNALQGWWLVLRPGDKVLYHAAAVIACNYLVTLVKLATDLWQTFGVSTKE</sequence>
<name>X0WTE2_9ZZZZ</name>
<dbReference type="InterPro" id="IPR008927">
    <property type="entry name" value="6-PGluconate_DH-like_C_sf"/>
</dbReference>
<dbReference type="Gene3D" id="3.40.50.720">
    <property type="entry name" value="NAD(P)-binding Rossmann-like Domain"/>
    <property type="match status" value="1"/>
</dbReference>
<gene>
    <name evidence="3" type="ORF">S01H1_55613</name>
</gene>
<evidence type="ECO:0000259" key="2">
    <source>
        <dbReference type="Pfam" id="PF10728"/>
    </source>
</evidence>
<feature type="domain" description="Putative oxidoreductase/dehydrogenase Rossmann-like" evidence="1">
    <location>
        <begin position="3"/>
        <end position="115"/>
    </location>
</feature>
<organism evidence="3">
    <name type="scientific">marine sediment metagenome</name>
    <dbReference type="NCBI Taxonomy" id="412755"/>
    <lineage>
        <taxon>unclassified sequences</taxon>
        <taxon>metagenomes</taxon>
        <taxon>ecological metagenomes</taxon>
    </lineage>
</organism>
<dbReference type="InterPro" id="IPR019665">
    <property type="entry name" value="OxRdtase/DH_put_Rossmann_dom"/>
</dbReference>
<evidence type="ECO:0000259" key="1">
    <source>
        <dbReference type="Pfam" id="PF10727"/>
    </source>
</evidence>
<dbReference type="InterPro" id="IPR036291">
    <property type="entry name" value="NAD(P)-bd_dom_sf"/>
</dbReference>
<dbReference type="AlphaFoldDB" id="X0WTE2"/>
<accession>X0WTE2</accession>
<dbReference type="EMBL" id="BARS01036160">
    <property type="protein sequence ID" value="GAG26452.1"/>
    <property type="molecule type" value="Genomic_DNA"/>
</dbReference>
<evidence type="ECO:0000313" key="3">
    <source>
        <dbReference type="EMBL" id="GAG26452.1"/>
    </source>
</evidence>